<dbReference type="Pfam" id="PF07799">
    <property type="entry name" value="DUF1643"/>
    <property type="match status" value="1"/>
</dbReference>
<comment type="caution">
    <text evidence="1">The sequence shown here is derived from an EMBL/GenBank/DDBJ whole genome shotgun (WGS) entry which is preliminary data.</text>
</comment>
<evidence type="ECO:0000313" key="2">
    <source>
        <dbReference type="Proteomes" id="UP000186705"/>
    </source>
</evidence>
<evidence type="ECO:0008006" key="3">
    <source>
        <dbReference type="Google" id="ProtNLM"/>
    </source>
</evidence>
<protein>
    <recommendedName>
        <fullName evidence="3">DUF1643 domain-containing protein</fullName>
    </recommendedName>
</protein>
<dbReference type="Proteomes" id="UP000186705">
    <property type="component" value="Unassembled WGS sequence"/>
</dbReference>
<dbReference type="InterPro" id="IPR012441">
    <property type="entry name" value="DUF1643"/>
</dbReference>
<dbReference type="AlphaFoldDB" id="A0A1U7NML8"/>
<name>A0A1U7NML8_9FIRM</name>
<sequence>MEDQYIYETNADNTARFVIGTKGKNPLIVMSINPSVGSPTRTSPTLGTVRHIAADYGYDSWIILCLYPQRATHLNELDQNADPQLVEENEKVIKEILSQFPDHKIWAAWGTHYHARFFFPQCLKKIVEIANEYHESWMHYGPLDEDDTPRYCLYLENGEGWYPFDVEAFLKKTLY</sequence>
<accession>A0A1U7NML8</accession>
<dbReference type="EMBL" id="MPKA01000065">
    <property type="protein sequence ID" value="OLU46400.1"/>
    <property type="molecule type" value="Genomic_DNA"/>
</dbReference>
<dbReference type="GeneID" id="78275578"/>
<keyword evidence="2" id="KW-1185">Reference proteome</keyword>
<reference evidence="1 2" key="1">
    <citation type="submission" date="2016-11" db="EMBL/GenBank/DDBJ databases">
        <title>Description of two novel members of the family Erysipelotrichaceae: Ileibacterium lipovorans gen. nov., sp. nov. and Dubosiella newyorkensis, gen. nov., sp. nov.</title>
        <authorList>
            <person name="Cox L.M."/>
            <person name="Sohn J."/>
            <person name="Tyrrell K.L."/>
            <person name="Citron D.M."/>
            <person name="Lawson P.A."/>
            <person name="Patel N.B."/>
            <person name="Iizumi T."/>
            <person name="Perez-Perez G.I."/>
            <person name="Goldstein E.J."/>
            <person name="Blaser M.J."/>
        </authorList>
    </citation>
    <scope>NUCLEOTIDE SEQUENCE [LARGE SCALE GENOMIC DNA]</scope>
    <source>
        <strain evidence="1 2">NYU-BL-A4</strain>
    </source>
</reference>
<dbReference type="OrthoDB" id="9807577at2"/>
<evidence type="ECO:0000313" key="1">
    <source>
        <dbReference type="EMBL" id="OLU46400.1"/>
    </source>
</evidence>
<proteinExistence type="predicted"/>
<gene>
    <name evidence="1" type="ORF">BO225_06430</name>
</gene>
<dbReference type="RefSeq" id="WP_076341448.1">
    <property type="nucleotide sequence ID" value="NZ_CAJTMI010000013.1"/>
</dbReference>
<dbReference type="STRING" id="1862672.BO225_06430"/>
<organism evidence="1 2">
    <name type="scientific">Dubosiella newyorkensis</name>
    <dbReference type="NCBI Taxonomy" id="1862672"/>
    <lineage>
        <taxon>Bacteria</taxon>
        <taxon>Bacillati</taxon>
        <taxon>Bacillota</taxon>
        <taxon>Erysipelotrichia</taxon>
        <taxon>Erysipelotrichales</taxon>
        <taxon>Erysipelotrichaceae</taxon>
        <taxon>Dubosiella</taxon>
    </lineage>
</organism>